<dbReference type="SMART" id="SM00409">
    <property type="entry name" value="IG"/>
    <property type="match status" value="5"/>
</dbReference>
<dbReference type="FunFam" id="2.60.40.10:FF:000008">
    <property type="entry name" value="roundabout homolog 2 isoform X2"/>
    <property type="match status" value="1"/>
</dbReference>
<proteinExistence type="predicted"/>
<keyword evidence="2 10" id="KW-0812">Transmembrane</keyword>
<feature type="compositionally biased region" description="Pro residues" evidence="9">
    <location>
        <begin position="1080"/>
        <end position="1089"/>
    </location>
</feature>
<dbReference type="GO" id="GO:0030154">
    <property type="term" value="P:cell differentiation"/>
    <property type="evidence" value="ECO:0007669"/>
    <property type="project" value="UniProtKB-ARBA"/>
</dbReference>
<dbReference type="SMART" id="SM00060">
    <property type="entry name" value="FN3"/>
    <property type="match status" value="3"/>
</dbReference>
<dbReference type="CDD" id="cd00063">
    <property type="entry name" value="FN3"/>
    <property type="match status" value="2"/>
</dbReference>
<dbReference type="SUPFAM" id="SSF48726">
    <property type="entry name" value="Immunoglobulin"/>
    <property type="match status" value="5"/>
</dbReference>
<feature type="domain" description="Ig-like" evidence="11">
    <location>
        <begin position="13"/>
        <end position="107"/>
    </location>
</feature>
<gene>
    <name evidence="13" type="ORF">LSTR_LSTR001410</name>
</gene>
<evidence type="ECO:0000259" key="11">
    <source>
        <dbReference type="PROSITE" id="PS50835"/>
    </source>
</evidence>
<dbReference type="GO" id="GO:0043005">
    <property type="term" value="C:neuron projection"/>
    <property type="evidence" value="ECO:0007669"/>
    <property type="project" value="TreeGrafter"/>
</dbReference>
<organism evidence="13 14">
    <name type="scientific">Laodelphax striatellus</name>
    <name type="common">Small brown planthopper</name>
    <name type="synonym">Delphax striatella</name>
    <dbReference type="NCBI Taxonomy" id="195883"/>
    <lineage>
        <taxon>Eukaryota</taxon>
        <taxon>Metazoa</taxon>
        <taxon>Ecdysozoa</taxon>
        <taxon>Arthropoda</taxon>
        <taxon>Hexapoda</taxon>
        <taxon>Insecta</taxon>
        <taxon>Pterygota</taxon>
        <taxon>Neoptera</taxon>
        <taxon>Paraneoptera</taxon>
        <taxon>Hemiptera</taxon>
        <taxon>Auchenorrhyncha</taxon>
        <taxon>Fulgoroidea</taxon>
        <taxon>Delphacidae</taxon>
        <taxon>Criomorphinae</taxon>
        <taxon>Laodelphax</taxon>
    </lineage>
</organism>
<feature type="domain" description="Ig-like" evidence="11">
    <location>
        <begin position="402"/>
        <end position="485"/>
    </location>
</feature>
<dbReference type="InterPro" id="IPR013783">
    <property type="entry name" value="Ig-like_fold"/>
</dbReference>
<feature type="transmembrane region" description="Helical" evidence="10">
    <location>
        <begin position="853"/>
        <end position="875"/>
    </location>
</feature>
<dbReference type="FunFam" id="2.60.40.10:FF:000189">
    <property type="entry name" value="Neogenin isoform 3"/>
    <property type="match status" value="1"/>
</dbReference>
<evidence type="ECO:0000256" key="4">
    <source>
        <dbReference type="ARBA" id="ARBA00022737"/>
    </source>
</evidence>
<evidence type="ECO:0000313" key="13">
    <source>
        <dbReference type="EMBL" id="RZF42615.1"/>
    </source>
</evidence>
<dbReference type="SMART" id="SM00406">
    <property type="entry name" value="IGv"/>
    <property type="match status" value="2"/>
</dbReference>
<dbReference type="Proteomes" id="UP000291343">
    <property type="component" value="Unassembled WGS sequence"/>
</dbReference>
<evidence type="ECO:0000256" key="9">
    <source>
        <dbReference type="SAM" id="MobiDB-lite"/>
    </source>
</evidence>
<dbReference type="STRING" id="195883.A0A482X9H4"/>
<keyword evidence="6 10" id="KW-0472">Membrane</keyword>
<sequence length="1214" mass="130460">MKRGNGNGGLRAPRITEHPVDLVVPRHDPATLNCKAEGHPQPSIEWYKDGELLRPSASSAAHRVFLPAGSLFFLRVVNGRKESDAGVYWCVARNQGGFAVSRNATLDVAVLREEFRQEPDNLRIAQGETALLLCGPPKGHPEPVVTWKRNGVPLDFDANKRMRIVDGGNLAIQDARQSDNGQYVCTAKNAVATRESKAAQLRVFVKPFLIRGPQDAVALVGGSVVFECRVGGDPLPDVLWKRTAGGGNMPLVRVHILEDRGLRLDAITEEDEGEYSCIADNFVGSLTASATLTVHSPPTISVRPSDHSVDQYKDAVFFCGAEGNPRPSIFWSIEGNRTLLFPGESMDRFTASTTPEGQAVLTIQGVTKNDTGLVVVCSAVNPAGSDMSRAQLTVTTAEDHPPPIIVLGPSNQTLPYKSTATLVCQTTGSPPPVISWYKDGAAVVVTSHTPRINISESGTLEISSLIKSDEGLYTCVASSRSGKATWSALLRLESPLNSNAAFLRMPEPSTLPGPPSKPLVVNTTLTSVTITWTRNNKIGSSSLIGYQVEMFSRDPLQPLNAGGSGWVVVARRVTSPVYTQHHLSAGASYTFLVRAENSHGLSAPSALSDAIGVSAADAVAVEEERDIREARATLAAGHVVELTHIQPISSSSIKLSWEILNSDYVEGFYIYSRGLDTPSRATSMLTVLHAGEAAGFLVTGLAHFTRYQFFLVPFYKTVDAPSMPPTHMEAILLNSSAVHLKWKPPPSHAHNGIIRSYQIVVRGGDPFNGSVLSNVSVGAGSPSLLLTNLTAGVVYTVEAAAVTRAGAGPYSQPATLRLDPASRLLLKDQQHRQPVELDHSLGPAGSEFLTETWFMALLGSMVAVMVLLFASMLIVRRHQLLNKKSTLPDSRSNGGILATPLSLKTAVSLTHPLSCAPPTDSSLWIEPHRSEKTSTNHLLGSAQTMPDYAEVDSLHTGGSLSTFQGGREPTDGSVSPAPYATTTLVPPAAARALPNRSVPPGWVHIQQQSNSADDTYPPQNCFYNRNVYSDTYFFGENNDYGQKNGGGSVVGVPSSLVMSGCGRRAMSELGHRDAHQLSSTPPPLPPSRPPAAHQLTLRRPGHRYSPVLRPQKCNPTRTPPTQSNGHAGYMPVPSQPQPDVINGQYQSTAHAQNQSWVSQSSAHAQNQNWVNRLQGYNAHTLSSFANSASPSNQVYQPVYHNSTRSEPGGHQDDT</sequence>
<feature type="region of interest" description="Disordered" evidence="9">
    <location>
        <begin position="1183"/>
        <end position="1214"/>
    </location>
</feature>
<dbReference type="InterPro" id="IPR051170">
    <property type="entry name" value="Neural/epithelial_adhesion"/>
</dbReference>
<dbReference type="InterPro" id="IPR013106">
    <property type="entry name" value="Ig_V-set"/>
</dbReference>
<dbReference type="Pfam" id="PF07679">
    <property type="entry name" value="I-set"/>
    <property type="match status" value="2"/>
</dbReference>
<dbReference type="InterPro" id="IPR007110">
    <property type="entry name" value="Ig-like_dom"/>
</dbReference>
<dbReference type="SMR" id="A0A482X9H4"/>
<dbReference type="Pfam" id="PF00041">
    <property type="entry name" value="fn3"/>
    <property type="match status" value="2"/>
</dbReference>
<dbReference type="PROSITE" id="PS50835">
    <property type="entry name" value="IG_LIKE"/>
    <property type="match status" value="5"/>
</dbReference>
<dbReference type="InterPro" id="IPR003961">
    <property type="entry name" value="FN3_dom"/>
</dbReference>
<dbReference type="InterPro" id="IPR003598">
    <property type="entry name" value="Ig_sub2"/>
</dbReference>
<dbReference type="InterPro" id="IPR036116">
    <property type="entry name" value="FN3_sf"/>
</dbReference>
<dbReference type="EMBL" id="QKKF02014716">
    <property type="protein sequence ID" value="RZF42615.1"/>
    <property type="molecule type" value="Genomic_DNA"/>
</dbReference>
<keyword evidence="3" id="KW-0732">Signal</keyword>
<evidence type="ECO:0000313" key="14">
    <source>
        <dbReference type="Proteomes" id="UP000291343"/>
    </source>
</evidence>
<dbReference type="GO" id="GO:0007399">
    <property type="term" value="P:nervous system development"/>
    <property type="evidence" value="ECO:0007669"/>
    <property type="project" value="UniProtKB-ARBA"/>
</dbReference>
<feature type="domain" description="Fibronectin type-III" evidence="12">
    <location>
        <begin position="514"/>
        <end position="616"/>
    </location>
</feature>
<evidence type="ECO:0000256" key="8">
    <source>
        <dbReference type="ARBA" id="ARBA00023319"/>
    </source>
</evidence>
<protein>
    <recommendedName>
        <fullName evidence="15">Roundabout 2</fullName>
    </recommendedName>
</protein>
<dbReference type="SMART" id="SM00408">
    <property type="entry name" value="IGc2"/>
    <property type="match status" value="5"/>
</dbReference>
<comment type="caution">
    <text evidence="13">The sequence shown here is derived from an EMBL/GenBank/DDBJ whole genome shotgun (WGS) entry which is preliminary data.</text>
</comment>
<feature type="domain" description="Ig-like" evidence="11">
    <location>
        <begin position="113"/>
        <end position="202"/>
    </location>
</feature>
<dbReference type="PANTHER" id="PTHR12231:SF246">
    <property type="entry name" value="ROUNDABOUT 1, ISOFORM A-RELATED"/>
    <property type="match status" value="1"/>
</dbReference>
<comment type="subcellular location">
    <subcellularLocation>
        <location evidence="1">Membrane</location>
        <topology evidence="1">Single-pass membrane protein</topology>
    </subcellularLocation>
</comment>
<dbReference type="Pfam" id="PF13927">
    <property type="entry name" value="Ig_3"/>
    <property type="match status" value="3"/>
</dbReference>
<evidence type="ECO:0000256" key="10">
    <source>
        <dbReference type="SAM" id="Phobius"/>
    </source>
</evidence>
<feature type="compositionally biased region" description="Polar residues" evidence="9">
    <location>
        <begin position="1113"/>
        <end position="1125"/>
    </location>
</feature>
<dbReference type="InterPro" id="IPR003599">
    <property type="entry name" value="Ig_sub"/>
</dbReference>
<dbReference type="OrthoDB" id="428111at2759"/>
<feature type="domain" description="Fibronectin type-III" evidence="12">
    <location>
        <begin position="724"/>
        <end position="821"/>
    </location>
</feature>
<dbReference type="InterPro" id="IPR036179">
    <property type="entry name" value="Ig-like_dom_sf"/>
</dbReference>
<evidence type="ECO:0000256" key="1">
    <source>
        <dbReference type="ARBA" id="ARBA00004167"/>
    </source>
</evidence>
<evidence type="ECO:0000256" key="3">
    <source>
        <dbReference type="ARBA" id="ARBA00022729"/>
    </source>
</evidence>
<dbReference type="PANTHER" id="PTHR12231">
    <property type="entry name" value="CTX-RELATED TYPE I TRANSMEMBRANE PROTEIN"/>
    <property type="match status" value="1"/>
</dbReference>
<evidence type="ECO:0000256" key="7">
    <source>
        <dbReference type="ARBA" id="ARBA00023157"/>
    </source>
</evidence>
<dbReference type="SUPFAM" id="SSF49265">
    <property type="entry name" value="Fibronectin type III"/>
    <property type="match status" value="2"/>
</dbReference>
<dbReference type="InterPro" id="IPR013098">
    <property type="entry name" value="Ig_I-set"/>
</dbReference>
<feature type="region of interest" description="Disordered" evidence="9">
    <location>
        <begin position="1069"/>
        <end position="1131"/>
    </location>
</feature>
<dbReference type="InParanoid" id="A0A482X9H4"/>
<evidence type="ECO:0008006" key="15">
    <source>
        <dbReference type="Google" id="ProtNLM"/>
    </source>
</evidence>
<keyword evidence="5 10" id="KW-1133">Transmembrane helix</keyword>
<accession>A0A482X9H4</accession>
<dbReference type="Gene3D" id="2.60.40.10">
    <property type="entry name" value="Immunoglobulins"/>
    <property type="match status" value="8"/>
</dbReference>
<name>A0A482X9H4_LAOST</name>
<dbReference type="FunFam" id="2.60.40.10:FF:000032">
    <property type="entry name" value="palladin isoform X1"/>
    <property type="match status" value="1"/>
</dbReference>
<dbReference type="GO" id="GO:0016020">
    <property type="term" value="C:membrane"/>
    <property type="evidence" value="ECO:0007669"/>
    <property type="project" value="UniProtKB-SubCell"/>
</dbReference>
<evidence type="ECO:0000256" key="5">
    <source>
        <dbReference type="ARBA" id="ARBA00022989"/>
    </source>
</evidence>
<evidence type="ECO:0000256" key="2">
    <source>
        <dbReference type="ARBA" id="ARBA00022692"/>
    </source>
</evidence>
<dbReference type="GO" id="GO:0009653">
    <property type="term" value="P:anatomical structure morphogenesis"/>
    <property type="evidence" value="ECO:0007669"/>
    <property type="project" value="UniProtKB-ARBA"/>
</dbReference>
<dbReference type="FunFam" id="2.60.40.10:FF:000026">
    <property type="entry name" value="roundabout homolog 2 isoform X1"/>
    <property type="match status" value="1"/>
</dbReference>
<dbReference type="PROSITE" id="PS50853">
    <property type="entry name" value="FN3"/>
    <property type="match status" value="2"/>
</dbReference>
<keyword evidence="14" id="KW-1185">Reference proteome</keyword>
<dbReference type="FunCoup" id="A0A482X9H4">
    <property type="interactions" value="53"/>
</dbReference>
<feature type="domain" description="Ig-like" evidence="11">
    <location>
        <begin position="298"/>
        <end position="395"/>
    </location>
</feature>
<reference evidence="13 14" key="1">
    <citation type="journal article" date="2017" name="Gigascience">
        <title>Genome sequence of the small brown planthopper, Laodelphax striatellus.</title>
        <authorList>
            <person name="Zhu J."/>
            <person name="Jiang F."/>
            <person name="Wang X."/>
            <person name="Yang P."/>
            <person name="Bao Y."/>
            <person name="Zhao W."/>
            <person name="Wang W."/>
            <person name="Lu H."/>
            <person name="Wang Q."/>
            <person name="Cui N."/>
            <person name="Li J."/>
            <person name="Chen X."/>
            <person name="Luo L."/>
            <person name="Yu J."/>
            <person name="Kang L."/>
            <person name="Cui F."/>
        </authorList>
    </citation>
    <scope>NUCLEOTIDE SEQUENCE [LARGE SCALE GENOMIC DNA]</scope>
    <source>
        <strain evidence="13">Lst14</strain>
    </source>
</reference>
<evidence type="ECO:0000256" key="6">
    <source>
        <dbReference type="ARBA" id="ARBA00023136"/>
    </source>
</evidence>
<keyword evidence="4" id="KW-0677">Repeat</keyword>
<dbReference type="AlphaFoldDB" id="A0A482X9H4"/>
<evidence type="ECO:0000259" key="12">
    <source>
        <dbReference type="PROSITE" id="PS50853"/>
    </source>
</evidence>
<feature type="region of interest" description="Disordered" evidence="9">
    <location>
        <begin position="956"/>
        <end position="981"/>
    </location>
</feature>
<feature type="domain" description="Ig-like" evidence="11">
    <location>
        <begin position="207"/>
        <end position="293"/>
    </location>
</feature>
<keyword evidence="7" id="KW-1015">Disulfide bond</keyword>
<feature type="compositionally biased region" description="Polar residues" evidence="9">
    <location>
        <begin position="1183"/>
        <end position="1205"/>
    </location>
</feature>
<keyword evidence="8" id="KW-0393">Immunoglobulin domain</keyword>